<dbReference type="NCBIfam" id="TIGR04057">
    <property type="entry name" value="SusC_RagA_signa"/>
    <property type="match status" value="1"/>
</dbReference>
<keyword evidence="3 7" id="KW-1134">Transmembrane beta strand</keyword>
<evidence type="ECO:0000313" key="10">
    <source>
        <dbReference type="Proteomes" id="UP000077177"/>
    </source>
</evidence>
<dbReference type="Pfam" id="PF07715">
    <property type="entry name" value="Plug"/>
    <property type="match status" value="1"/>
</dbReference>
<gene>
    <name evidence="9" type="ORF">SY85_24760</name>
</gene>
<dbReference type="GO" id="GO:0009279">
    <property type="term" value="C:cell outer membrane"/>
    <property type="evidence" value="ECO:0007669"/>
    <property type="project" value="UniProtKB-SubCell"/>
</dbReference>
<dbReference type="InterPro" id="IPR008969">
    <property type="entry name" value="CarboxyPept-like_regulatory"/>
</dbReference>
<dbReference type="InterPro" id="IPR012910">
    <property type="entry name" value="Plug_dom"/>
</dbReference>
<keyword evidence="2 7" id="KW-0813">Transport</keyword>
<dbReference type="Gene3D" id="2.170.130.10">
    <property type="entry name" value="TonB-dependent receptor, plug domain"/>
    <property type="match status" value="1"/>
</dbReference>
<keyword evidence="4 7" id="KW-0812">Transmembrane</keyword>
<evidence type="ECO:0000256" key="4">
    <source>
        <dbReference type="ARBA" id="ARBA00022692"/>
    </source>
</evidence>
<dbReference type="SUPFAM" id="SSF56935">
    <property type="entry name" value="Porins"/>
    <property type="match status" value="1"/>
</dbReference>
<feature type="domain" description="TonB-dependent receptor plug" evidence="8">
    <location>
        <begin position="229"/>
        <end position="344"/>
    </location>
</feature>
<comment type="subcellular location">
    <subcellularLocation>
        <location evidence="1 7">Cell outer membrane</location>
        <topology evidence="1 7">Multi-pass membrane protein</topology>
    </subcellularLocation>
</comment>
<dbReference type="InterPro" id="IPR023996">
    <property type="entry name" value="TonB-dep_OMP_SusC/RagA"/>
</dbReference>
<keyword evidence="6 7" id="KW-0998">Cell outer membrane</keyword>
<dbReference type="NCBIfam" id="TIGR04056">
    <property type="entry name" value="OMP_RagA_SusC"/>
    <property type="match status" value="1"/>
</dbReference>
<dbReference type="InterPro" id="IPR023997">
    <property type="entry name" value="TonB-dep_OMP_SusC/RagA_CS"/>
</dbReference>
<evidence type="ECO:0000256" key="6">
    <source>
        <dbReference type="ARBA" id="ARBA00023237"/>
    </source>
</evidence>
<evidence type="ECO:0000256" key="2">
    <source>
        <dbReference type="ARBA" id="ARBA00022448"/>
    </source>
</evidence>
<dbReference type="AlphaFoldDB" id="A0A172U322"/>
<dbReference type="PATRIC" id="fig|1492898.3.peg.5378"/>
<organism evidence="9 10">
    <name type="scientific">Flavisolibacter tropicus</name>
    <dbReference type="NCBI Taxonomy" id="1492898"/>
    <lineage>
        <taxon>Bacteria</taxon>
        <taxon>Pseudomonadati</taxon>
        <taxon>Bacteroidota</taxon>
        <taxon>Chitinophagia</taxon>
        <taxon>Chitinophagales</taxon>
        <taxon>Chitinophagaceae</taxon>
        <taxon>Flavisolibacter</taxon>
    </lineage>
</organism>
<dbReference type="Proteomes" id="UP000077177">
    <property type="component" value="Chromosome"/>
</dbReference>
<name>A0A172U322_9BACT</name>
<reference evidence="9 10" key="2">
    <citation type="journal article" date="2016" name="Int. J. Syst. Evol. Microbiol.">
        <title>Flavisolibacter tropicus sp. nov., isolated from tropical soil.</title>
        <authorList>
            <person name="Lee J.J."/>
            <person name="Kang M.S."/>
            <person name="Kim G.S."/>
            <person name="Lee C.S."/>
            <person name="Lim S."/>
            <person name="Lee J."/>
            <person name="Roh S.H."/>
            <person name="Kang H."/>
            <person name="Ha J.M."/>
            <person name="Bae S."/>
            <person name="Jung H.Y."/>
            <person name="Kim M.K."/>
        </authorList>
    </citation>
    <scope>NUCLEOTIDE SEQUENCE [LARGE SCALE GENOMIC DNA]</scope>
    <source>
        <strain evidence="9 10">LCS9</strain>
    </source>
</reference>
<dbReference type="Gene3D" id="2.40.170.20">
    <property type="entry name" value="TonB-dependent receptor, beta-barrel domain"/>
    <property type="match status" value="1"/>
</dbReference>
<dbReference type="PROSITE" id="PS52016">
    <property type="entry name" value="TONB_DEPENDENT_REC_3"/>
    <property type="match status" value="1"/>
</dbReference>
<proteinExistence type="inferred from homology"/>
<dbReference type="EMBL" id="CP011390">
    <property type="protein sequence ID" value="ANE53715.1"/>
    <property type="molecule type" value="Genomic_DNA"/>
</dbReference>
<evidence type="ECO:0000313" key="9">
    <source>
        <dbReference type="EMBL" id="ANE53715.1"/>
    </source>
</evidence>
<comment type="similarity">
    <text evidence="7">Belongs to the TonB-dependent receptor family.</text>
</comment>
<dbReference type="SUPFAM" id="SSF49464">
    <property type="entry name" value="Carboxypeptidase regulatory domain-like"/>
    <property type="match status" value="1"/>
</dbReference>
<dbReference type="STRING" id="1492898.SY85_24760"/>
<reference evidence="10" key="1">
    <citation type="submission" date="2015-01" db="EMBL/GenBank/DDBJ databases">
        <title>Flavisolibacter sp./LCS9/ whole genome sequencing.</title>
        <authorList>
            <person name="Kim M.K."/>
            <person name="Srinivasan S."/>
            <person name="Lee J.-J."/>
        </authorList>
    </citation>
    <scope>NUCLEOTIDE SEQUENCE [LARGE SCALE GENOMIC DNA]</scope>
    <source>
        <strain evidence="10">LCS9</strain>
    </source>
</reference>
<dbReference type="Pfam" id="PF13715">
    <property type="entry name" value="CarbopepD_reg_2"/>
    <property type="match status" value="1"/>
</dbReference>
<evidence type="ECO:0000256" key="1">
    <source>
        <dbReference type="ARBA" id="ARBA00004571"/>
    </source>
</evidence>
<dbReference type="InterPro" id="IPR036942">
    <property type="entry name" value="Beta-barrel_TonB_sf"/>
</dbReference>
<protein>
    <recommendedName>
        <fullName evidence="8">TonB-dependent receptor plug domain-containing protein</fullName>
    </recommendedName>
</protein>
<keyword evidence="10" id="KW-1185">Reference proteome</keyword>
<evidence type="ECO:0000259" key="8">
    <source>
        <dbReference type="Pfam" id="PF07715"/>
    </source>
</evidence>
<accession>A0A172U322</accession>
<evidence type="ECO:0000256" key="3">
    <source>
        <dbReference type="ARBA" id="ARBA00022452"/>
    </source>
</evidence>
<dbReference type="KEGG" id="fla:SY85_24760"/>
<keyword evidence="5 7" id="KW-0472">Membrane</keyword>
<evidence type="ECO:0000256" key="5">
    <source>
        <dbReference type="ARBA" id="ARBA00023136"/>
    </source>
</evidence>
<dbReference type="InterPro" id="IPR037066">
    <property type="entry name" value="Plug_dom_sf"/>
</dbReference>
<dbReference type="InterPro" id="IPR039426">
    <property type="entry name" value="TonB-dep_rcpt-like"/>
</dbReference>
<evidence type="ECO:0000256" key="7">
    <source>
        <dbReference type="PROSITE-ProRule" id="PRU01360"/>
    </source>
</evidence>
<dbReference type="Gene3D" id="2.60.40.1120">
    <property type="entry name" value="Carboxypeptidase-like, regulatory domain"/>
    <property type="match status" value="1"/>
</dbReference>
<sequence length="1119" mass="124478">MVNGKLRSPFKRLSGVKLAVLLLTAVLFSVCGPLRAQSVSLSGQNLPLKKVFAEIKKQTDYTVFGRKELFREAKPVTISVQLMPLSAFLDLILKDQPLQYRINGKEIFLSRKTTTAAVLPQEHPANKSVTIGDPITVTGTVYDAEGLPLPGVSILLKNAKGSTIGMADGNFSIQAHTGDVLQVSYVGHAPQEVTISGSRPLSIRLKPLGEQMGGVVVTGIFNRRYESFTGASTRITRQELMRNGTLNVFQSLKSIDPSLNIFDNLLTGSNPNKMPEMQIRGTSSFPDLKGQYTSNPNQPLFIVDGFEMTIEKVNDLNINRIESITILKDASAKALYGSRAANGVVVIETVKVKPGELRVSYTGTYGVEMPDLTSYHLTNAREKLELEKQLGAYDRTQPAAELILDSLYYANLKEVESGVNTYWLAQPVRMGFNHKQTVGLEAGDERLRAGLTFFTGNTEGVMKGSERRNIGGAFSLVYRHGKVLFRNLFQYTGVKAANSPYGDFSDYARLNPYWRKDNEDGTIRKFLGIGPVYTESVYNPMYNATLNTSSTSEYTDVTNNTYLEWTANRNFKVVGRIGFVNTVKGSEEFFPGSHTKFLSLTGDNLFLRGTYDKGTGKASMVSGDLNMNYSKSWGKHLVFTNVGANIREDNEESYLFSATGFPNDRMNNIIFAKQYAQNGKPTGSESINREIGALGLANYSYDNRYFADLSVRTSASSQFGDQSRWGSFWAAGAGWNLHRESFLKNIRSLDMLKLRGSVGYTGSQNFNSYQAMLLYNYFVDNSYQGLLGTYLNGLSNPALKWQEKLDYNVGVDASLKNRLNLRLDLYRSITTNLLTDITTPPSLGFDSYKANLGELENTGVEFKVNYRMLVNNANRQSLNLFVTGISNKNKIQKISNSLKSLTSSQDSLSKTVNRPVIRFEEGQSMDAIWAVRSMGIDPATGKEIFVKKDGTLTELWDPADKVVVGINQPKLLGNFGANFEYKGFTASVVAGFRIGGQIYNQTLVDKVENAKLNYNVDERAYYNSWKKPGDKVLFKNIGTVNATTLATSRFVQDLSELNISAVNVGYDFYRHAFVKKLKMQRLQVMVNMNDIHQFSTVRIERGTSYPFARFGSVTVMANF</sequence>